<accession>A0A0F8Z6H6</accession>
<protein>
    <submittedName>
        <fullName evidence="1">Uncharacterized protein</fullName>
    </submittedName>
</protein>
<comment type="caution">
    <text evidence="1">The sequence shown here is derived from an EMBL/GenBank/DDBJ whole genome shotgun (WGS) entry which is preliminary data.</text>
</comment>
<sequence length="58" mass="6483">MTMASFERVILAEARIKTGNSKLKMKDIMEWSTGDIEAQEGKVLYHLSEVNVNIAVKG</sequence>
<gene>
    <name evidence="1" type="ORF">LCGC14_2811660</name>
</gene>
<name>A0A0F8Z6H6_9ZZZZ</name>
<evidence type="ECO:0000313" key="1">
    <source>
        <dbReference type="EMBL" id="KKK81615.1"/>
    </source>
</evidence>
<organism evidence="1">
    <name type="scientific">marine sediment metagenome</name>
    <dbReference type="NCBI Taxonomy" id="412755"/>
    <lineage>
        <taxon>unclassified sequences</taxon>
        <taxon>metagenomes</taxon>
        <taxon>ecological metagenomes</taxon>
    </lineage>
</organism>
<dbReference type="EMBL" id="LAZR01053044">
    <property type="protein sequence ID" value="KKK81615.1"/>
    <property type="molecule type" value="Genomic_DNA"/>
</dbReference>
<reference evidence="1" key="1">
    <citation type="journal article" date="2015" name="Nature">
        <title>Complex archaea that bridge the gap between prokaryotes and eukaryotes.</title>
        <authorList>
            <person name="Spang A."/>
            <person name="Saw J.H."/>
            <person name="Jorgensen S.L."/>
            <person name="Zaremba-Niedzwiedzka K."/>
            <person name="Martijn J."/>
            <person name="Lind A.E."/>
            <person name="van Eijk R."/>
            <person name="Schleper C."/>
            <person name="Guy L."/>
            <person name="Ettema T.J."/>
        </authorList>
    </citation>
    <scope>NUCLEOTIDE SEQUENCE</scope>
</reference>
<proteinExistence type="predicted"/>
<dbReference type="AlphaFoldDB" id="A0A0F8Z6H6"/>